<keyword evidence="4" id="KW-0862">Zinc</keyword>
<evidence type="ECO:0000259" key="6">
    <source>
        <dbReference type="Pfam" id="PF14464"/>
    </source>
</evidence>
<reference evidence="7 8" key="1">
    <citation type="journal article" date="2016" name="J. Zhejiang Univ. Sci. B">
        <title>Antibiotic resistance mechanisms of Myroides sp.</title>
        <authorList>
            <person name="Hu S."/>
            <person name="Yuan S."/>
            <person name="Qu H."/>
            <person name="Jiang T."/>
            <person name="Zhou Y."/>
            <person name="Wang M."/>
            <person name="Ming D."/>
        </authorList>
    </citation>
    <scope>NUCLEOTIDE SEQUENCE [LARGE SCALE GENOMIC DNA]</scope>
    <source>
        <strain evidence="7 8">PR63039</strain>
    </source>
</reference>
<dbReference type="SUPFAM" id="SSF102712">
    <property type="entry name" value="JAB1/MPN domain"/>
    <property type="match status" value="1"/>
</dbReference>
<feature type="domain" description="JAB" evidence="6">
    <location>
        <begin position="26"/>
        <end position="133"/>
    </location>
</feature>
<dbReference type="RefSeq" id="WP_058699962.1">
    <property type="nucleotide sequence ID" value="NZ_CP013690.1"/>
</dbReference>
<gene>
    <name evidence="7" type="ORF">AS202_19315</name>
</gene>
<evidence type="ECO:0000256" key="5">
    <source>
        <dbReference type="ARBA" id="ARBA00023049"/>
    </source>
</evidence>
<dbReference type="InterPro" id="IPR028090">
    <property type="entry name" value="JAB_dom_prok"/>
</dbReference>
<keyword evidence="2" id="KW-0479">Metal-binding</keyword>
<evidence type="ECO:0000256" key="1">
    <source>
        <dbReference type="ARBA" id="ARBA00022670"/>
    </source>
</evidence>
<keyword evidence="5" id="KW-0482">Metalloprotease</keyword>
<dbReference type="Proteomes" id="UP000069030">
    <property type="component" value="Chromosome"/>
</dbReference>
<dbReference type="GO" id="GO:0046872">
    <property type="term" value="F:metal ion binding"/>
    <property type="evidence" value="ECO:0007669"/>
    <property type="project" value="UniProtKB-KW"/>
</dbReference>
<evidence type="ECO:0000313" key="7">
    <source>
        <dbReference type="EMBL" id="ALU28161.1"/>
    </source>
</evidence>
<proteinExistence type="predicted"/>
<evidence type="ECO:0000256" key="2">
    <source>
        <dbReference type="ARBA" id="ARBA00022723"/>
    </source>
</evidence>
<accession>A0AAI8G6U2</accession>
<evidence type="ECO:0000256" key="3">
    <source>
        <dbReference type="ARBA" id="ARBA00022801"/>
    </source>
</evidence>
<keyword evidence="1" id="KW-0645">Protease</keyword>
<name>A0AAI8G6U2_9FLAO</name>
<evidence type="ECO:0000256" key="4">
    <source>
        <dbReference type="ARBA" id="ARBA00022833"/>
    </source>
</evidence>
<dbReference type="EMBL" id="CP013690">
    <property type="protein sequence ID" value="ALU28161.1"/>
    <property type="molecule type" value="Genomic_DNA"/>
</dbReference>
<dbReference type="Gene3D" id="3.40.140.10">
    <property type="entry name" value="Cytidine Deaminase, domain 2"/>
    <property type="match status" value="1"/>
</dbReference>
<dbReference type="GO" id="GO:0006508">
    <property type="term" value="P:proteolysis"/>
    <property type="evidence" value="ECO:0007669"/>
    <property type="project" value="UniProtKB-KW"/>
</dbReference>
<dbReference type="KEGG" id="mod:AS202_19315"/>
<dbReference type="Pfam" id="PF14464">
    <property type="entry name" value="Prok-JAB"/>
    <property type="match status" value="1"/>
</dbReference>
<keyword evidence="3" id="KW-0378">Hydrolase</keyword>
<dbReference type="GO" id="GO:0008237">
    <property type="term" value="F:metallopeptidase activity"/>
    <property type="evidence" value="ECO:0007669"/>
    <property type="project" value="UniProtKB-KW"/>
</dbReference>
<organism evidence="7 8">
    <name type="scientific">Myroides odoratimimus</name>
    <dbReference type="NCBI Taxonomy" id="76832"/>
    <lineage>
        <taxon>Bacteria</taxon>
        <taxon>Pseudomonadati</taxon>
        <taxon>Bacteroidota</taxon>
        <taxon>Flavobacteriia</taxon>
        <taxon>Flavobacteriales</taxon>
        <taxon>Flavobacteriaceae</taxon>
        <taxon>Myroides</taxon>
    </lineage>
</organism>
<sequence>MTYRINELGLTLEIEDDLLCNLIDIGIKHYPNEFGGFLIGNYSETQTHLKITDTILPNKFKGTPYLFERDTIGIDDKLKEFYAEEPKKYYVGEWHTHPNNLPIPSRTDINAINSIANDSGVSIKNPIMLIIGYNKTKLELGLYVQFKNKIYRYEKD</sequence>
<evidence type="ECO:0000313" key="8">
    <source>
        <dbReference type="Proteomes" id="UP000069030"/>
    </source>
</evidence>
<protein>
    <recommendedName>
        <fullName evidence="6">JAB domain-containing protein</fullName>
    </recommendedName>
</protein>
<dbReference type="AlphaFoldDB" id="A0AAI8G6U2"/>